<protein>
    <submittedName>
        <fullName evidence="9">Hemin transport system permease protein HmuU</fullName>
    </submittedName>
</protein>
<keyword evidence="10" id="KW-1185">Reference proteome</keyword>
<gene>
    <name evidence="9" type="primary">hmuU_1</name>
    <name evidence="9" type="ORF">B7C42_03740</name>
</gene>
<evidence type="ECO:0000256" key="1">
    <source>
        <dbReference type="ARBA" id="ARBA00004651"/>
    </source>
</evidence>
<accession>A0A231H5T0</accession>
<keyword evidence="5 8" id="KW-0812">Transmembrane</keyword>
<feature type="transmembrane region" description="Helical" evidence="8">
    <location>
        <begin position="155"/>
        <end position="175"/>
    </location>
</feature>
<evidence type="ECO:0000256" key="6">
    <source>
        <dbReference type="ARBA" id="ARBA00022989"/>
    </source>
</evidence>
<evidence type="ECO:0000256" key="7">
    <source>
        <dbReference type="ARBA" id="ARBA00023136"/>
    </source>
</evidence>
<feature type="transmembrane region" description="Helical" evidence="8">
    <location>
        <begin position="315"/>
        <end position="333"/>
    </location>
</feature>
<reference evidence="9 10" key="1">
    <citation type="submission" date="2017-07" db="EMBL/GenBank/DDBJ databases">
        <title>First draft Genome Sequence of Nocardia cerradoensis isolated from human infection.</title>
        <authorList>
            <person name="Carrasco G."/>
        </authorList>
    </citation>
    <scope>NUCLEOTIDE SEQUENCE [LARGE SCALE GENOMIC DNA]</scope>
    <source>
        <strain evidence="9 10">CNM20130759</strain>
    </source>
</reference>
<dbReference type="Pfam" id="PF01032">
    <property type="entry name" value="FecCD"/>
    <property type="match status" value="1"/>
</dbReference>
<feature type="transmembrane region" description="Helical" evidence="8">
    <location>
        <begin position="204"/>
        <end position="223"/>
    </location>
</feature>
<dbReference type="InterPro" id="IPR000522">
    <property type="entry name" value="ABC_transptr_permease_BtuC"/>
</dbReference>
<evidence type="ECO:0000256" key="2">
    <source>
        <dbReference type="ARBA" id="ARBA00007935"/>
    </source>
</evidence>
<feature type="transmembrane region" description="Helical" evidence="8">
    <location>
        <begin position="243"/>
        <end position="275"/>
    </location>
</feature>
<keyword evidence="3" id="KW-0813">Transport</keyword>
<dbReference type="CDD" id="cd06550">
    <property type="entry name" value="TM_ABC_iron-siderophores_like"/>
    <property type="match status" value="1"/>
</dbReference>
<organism evidence="9 10">
    <name type="scientific">Nocardia cerradoensis</name>
    <dbReference type="NCBI Taxonomy" id="85688"/>
    <lineage>
        <taxon>Bacteria</taxon>
        <taxon>Bacillati</taxon>
        <taxon>Actinomycetota</taxon>
        <taxon>Actinomycetes</taxon>
        <taxon>Mycobacteriales</taxon>
        <taxon>Nocardiaceae</taxon>
        <taxon>Nocardia</taxon>
    </lineage>
</organism>
<dbReference type="PROSITE" id="PS51257">
    <property type="entry name" value="PROKAR_LIPOPROTEIN"/>
    <property type="match status" value="1"/>
</dbReference>
<comment type="similarity">
    <text evidence="2">Belongs to the binding-protein-dependent transport system permease family. FecCD subfamily.</text>
</comment>
<feature type="transmembrane region" description="Helical" evidence="8">
    <location>
        <begin position="96"/>
        <end position="117"/>
    </location>
</feature>
<keyword evidence="7 8" id="KW-0472">Membrane</keyword>
<dbReference type="SUPFAM" id="SSF81345">
    <property type="entry name" value="ABC transporter involved in vitamin B12 uptake, BtuC"/>
    <property type="match status" value="1"/>
</dbReference>
<dbReference type="Gene3D" id="1.10.3470.10">
    <property type="entry name" value="ABC transporter involved in vitamin B12 uptake, BtuC"/>
    <property type="match status" value="1"/>
</dbReference>
<proteinExistence type="inferred from homology"/>
<sequence length="343" mass="34294">MNRVRTTIVVPVTLTSLLVAMVVATACGAEPLPIRAVLEVLGGHLGGSGAVDSAFDTIVWQLRVPRTILAAVVGAGLALAGAAMQTLVRNPLADPYLLGVSSGAGVGAAAVITSGLFAGAGIWALSGGALAGALIAAATVFAIAMAQGGLTPLRLVLTGTVLGSAFSALSSYLIFRSADPKAAQSVLFWLLGSLAGADWTRIAVPATVVGFAGAALFAVHGWLDALSVGADTAASVGVPVRAVRYGLFTGLAILVGVLVAVSGGIGFVGLVVPHAARMLVGSTHRRLLPVAALCGALFLVVADAAARVLVRPTEIPVGVLTGLIGAPVFLLLMGRRRYRFGAA</sequence>
<feature type="transmembrane region" description="Helical" evidence="8">
    <location>
        <begin position="67"/>
        <end position="84"/>
    </location>
</feature>
<dbReference type="AlphaFoldDB" id="A0A231H5T0"/>
<comment type="subcellular location">
    <subcellularLocation>
        <location evidence="1">Cell membrane</location>
        <topology evidence="1">Multi-pass membrane protein</topology>
    </subcellularLocation>
</comment>
<dbReference type="EMBL" id="NGAF01000007">
    <property type="protein sequence ID" value="OXR44180.1"/>
    <property type="molecule type" value="Genomic_DNA"/>
</dbReference>
<evidence type="ECO:0000313" key="10">
    <source>
        <dbReference type="Proteomes" id="UP000215506"/>
    </source>
</evidence>
<evidence type="ECO:0000256" key="4">
    <source>
        <dbReference type="ARBA" id="ARBA00022475"/>
    </source>
</evidence>
<keyword evidence="6 8" id="KW-1133">Transmembrane helix</keyword>
<dbReference type="Proteomes" id="UP000215506">
    <property type="component" value="Unassembled WGS sequence"/>
</dbReference>
<dbReference type="PANTHER" id="PTHR30472">
    <property type="entry name" value="FERRIC ENTEROBACTIN TRANSPORT SYSTEM PERMEASE PROTEIN"/>
    <property type="match status" value="1"/>
</dbReference>
<dbReference type="InterPro" id="IPR037294">
    <property type="entry name" value="ABC_BtuC-like"/>
</dbReference>
<name>A0A231H5T0_9NOCA</name>
<dbReference type="RefSeq" id="WP_094026019.1">
    <property type="nucleotide sequence ID" value="NZ_NGAF01000007.1"/>
</dbReference>
<dbReference type="PANTHER" id="PTHR30472:SF67">
    <property type="entry name" value="PERMEASE OF ABC TRANSPORTER-RELATED"/>
    <property type="match status" value="1"/>
</dbReference>
<feature type="transmembrane region" description="Helical" evidence="8">
    <location>
        <begin position="123"/>
        <end position="143"/>
    </location>
</feature>
<dbReference type="GO" id="GO:0005886">
    <property type="term" value="C:plasma membrane"/>
    <property type="evidence" value="ECO:0007669"/>
    <property type="project" value="UniProtKB-SubCell"/>
</dbReference>
<comment type="caution">
    <text evidence="9">The sequence shown here is derived from an EMBL/GenBank/DDBJ whole genome shotgun (WGS) entry which is preliminary data.</text>
</comment>
<evidence type="ECO:0000256" key="5">
    <source>
        <dbReference type="ARBA" id="ARBA00022692"/>
    </source>
</evidence>
<feature type="transmembrane region" description="Helical" evidence="8">
    <location>
        <begin position="287"/>
        <end position="309"/>
    </location>
</feature>
<evidence type="ECO:0000256" key="8">
    <source>
        <dbReference type="SAM" id="Phobius"/>
    </source>
</evidence>
<dbReference type="GO" id="GO:0022857">
    <property type="term" value="F:transmembrane transporter activity"/>
    <property type="evidence" value="ECO:0007669"/>
    <property type="project" value="InterPro"/>
</dbReference>
<keyword evidence="4" id="KW-1003">Cell membrane</keyword>
<evidence type="ECO:0000313" key="9">
    <source>
        <dbReference type="EMBL" id="OXR44180.1"/>
    </source>
</evidence>
<dbReference type="FunFam" id="1.10.3470.10:FF:000001">
    <property type="entry name" value="Vitamin B12 ABC transporter permease BtuC"/>
    <property type="match status" value="1"/>
</dbReference>
<evidence type="ECO:0000256" key="3">
    <source>
        <dbReference type="ARBA" id="ARBA00022448"/>
    </source>
</evidence>
<dbReference type="GO" id="GO:0033214">
    <property type="term" value="P:siderophore-iron import into cell"/>
    <property type="evidence" value="ECO:0007669"/>
    <property type="project" value="TreeGrafter"/>
</dbReference>